<organism evidence="2 3">
    <name type="scientific">Thomasclavelia ramosa</name>
    <dbReference type="NCBI Taxonomy" id="1547"/>
    <lineage>
        <taxon>Bacteria</taxon>
        <taxon>Bacillati</taxon>
        <taxon>Bacillota</taxon>
        <taxon>Erysipelotrichia</taxon>
        <taxon>Erysipelotrichales</taxon>
        <taxon>Coprobacillaceae</taxon>
        <taxon>Thomasclavelia</taxon>
    </lineage>
</organism>
<keyword evidence="1" id="KW-1133">Transmembrane helix</keyword>
<proteinExistence type="predicted"/>
<dbReference type="AlphaFoldDB" id="A0AB35IK21"/>
<accession>A0AB35IK21</accession>
<dbReference type="EMBL" id="JAQLKE010000026">
    <property type="protein sequence ID" value="MDB7084851.1"/>
    <property type="molecule type" value="Genomic_DNA"/>
</dbReference>
<protein>
    <submittedName>
        <fullName evidence="2">Uncharacterized protein</fullName>
    </submittedName>
</protein>
<reference evidence="2" key="1">
    <citation type="submission" date="2023-01" db="EMBL/GenBank/DDBJ databases">
        <title>Human gut microbiome strain richness.</title>
        <authorList>
            <person name="Chen-Liaw A."/>
        </authorList>
    </citation>
    <scope>NUCLEOTIDE SEQUENCE</scope>
    <source>
        <strain evidence="2">1001217st2_G6_1001217B_191108</strain>
    </source>
</reference>
<keyword evidence="1" id="KW-0812">Transmembrane</keyword>
<comment type="caution">
    <text evidence="2">The sequence shown here is derived from an EMBL/GenBank/DDBJ whole genome shotgun (WGS) entry which is preliminary data.</text>
</comment>
<sequence>MGDFFNLISTVFINAITVVYFYCQIYSAQIILLGLLTVAGIIEYKEKRFLTVDDERRVI</sequence>
<feature type="transmembrane region" description="Helical" evidence="1">
    <location>
        <begin position="12"/>
        <end position="42"/>
    </location>
</feature>
<evidence type="ECO:0000313" key="3">
    <source>
        <dbReference type="Proteomes" id="UP001211987"/>
    </source>
</evidence>
<evidence type="ECO:0000256" key="1">
    <source>
        <dbReference type="SAM" id="Phobius"/>
    </source>
</evidence>
<dbReference type="Proteomes" id="UP001211987">
    <property type="component" value="Unassembled WGS sequence"/>
</dbReference>
<gene>
    <name evidence="2" type="ORF">PM738_13655</name>
</gene>
<keyword evidence="1" id="KW-0472">Membrane</keyword>
<name>A0AB35IK21_9FIRM</name>
<evidence type="ECO:0000313" key="2">
    <source>
        <dbReference type="EMBL" id="MDB7084851.1"/>
    </source>
</evidence>
<dbReference type="RefSeq" id="WP_035118781.1">
    <property type="nucleotide sequence ID" value="NZ_BAABXX010000002.1"/>
</dbReference>